<name>A0A8J2KHM2_9HEXA</name>
<feature type="non-terminal residue" evidence="2">
    <location>
        <position position="289"/>
    </location>
</feature>
<keyword evidence="1" id="KW-0732">Signal</keyword>
<dbReference type="Proteomes" id="UP000708208">
    <property type="component" value="Unassembled WGS sequence"/>
</dbReference>
<keyword evidence="3" id="KW-1185">Reference proteome</keyword>
<sequence length="289" mass="32940">MKFSPHLTLIPPLFLLTLMQVSTEPVSSEFNFANITENLHLVLSSFPKYIHPSSINLIYESSKSHYQVDALSAVILLLENTAVILATSRAIWSRKILNVYRLTFGSPSTTIFIYETELWPERFFKSVYNKDAEPLNSDRSIDHYVFIPLRCKLKPVASSLKCAAGPKFRYGLEIQNNKQSVSHFCFYCPCKNQDPWVKVTFEETNIPADSVGNYNGAPLLAINGEQRAETLEWRVVNRLNSPASTGRKSEKSIVQLTHAPETYMLKYLGEHLNFTVQSYWPKIALKKIV</sequence>
<reference evidence="2" key="1">
    <citation type="submission" date="2021-06" db="EMBL/GenBank/DDBJ databases">
        <authorList>
            <person name="Hodson N. C."/>
            <person name="Mongue J. A."/>
            <person name="Jaron S. K."/>
        </authorList>
    </citation>
    <scope>NUCLEOTIDE SEQUENCE</scope>
</reference>
<evidence type="ECO:0000313" key="2">
    <source>
        <dbReference type="EMBL" id="CAG7784982.1"/>
    </source>
</evidence>
<gene>
    <name evidence="2" type="ORF">AFUS01_LOCUS23635</name>
</gene>
<evidence type="ECO:0000313" key="3">
    <source>
        <dbReference type="Proteomes" id="UP000708208"/>
    </source>
</evidence>
<protein>
    <submittedName>
        <fullName evidence="2">Uncharacterized protein</fullName>
    </submittedName>
</protein>
<feature type="chain" id="PRO_5035304183" evidence="1">
    <location>
        <begin position="24"/>
        <end position="289"/>
    </location>
</feature>
<dbReference type="AlphaFoldDB" id="A0A8J2KHM2"/>
<accession>A0A8J2KHM2</accession>
<organism evidence="2 3">
    <name type="scientific">Allacma fusca</name>
    <dbReference type="NCBI Taxonomy" id="39272"/>
    <lineage>
        <taxon>Eukaryota</taxon>
        <taxon>Metazoa</taxon>
        <taxon>Ecdysozoa</taxon>
        <taxon>Arthropoda</taxon>
        <taxon>Hexapoda</taxon>
        <taxon>Collembola</taxon>
        <taxon>Symphypleona</taxon>
        <taxon>Sminthuridae</taxon>
        <taxon>Allacma</taxon>
    </lineage>
</organism>
<comment type="caution">
    <text evidence="2">The sequence shown here is derived from an EMBL/GenBank/DDBJ whole genome shotgun (WGS) entry which is preliminary data.</text>
</comment>
<evidence type="ECO:0000256" key="1">
    <source>
        <dbReference type="SAM" id="SignalP"/>
    </source>
</evidence>
<proteinExistence type="predicted"/>
<dbReference type="EMBL" id="CAJVCH010286682">
    <property type="protein sequence ID" value="CAG7784982.1"/>
    <property type="molecule type" value="Genomic_DNA"/>
</dbReference>
<feature type="signal peptide" evidence="1">
    <location>
        <begin position="1"/>
        <end position="23"/>
    </location>
</feature>